<dbReference type="Proteomes" id="UP001215280">
    <property type="component" value="Unassembled WGS sequence"/>
</dbReference>
<evidence type="ECO:0000313" key="1">
    <source>
        <dbReference type="EMBL" id="KAJ7772630.1"/>
    </source>
</evidence>
<sequence length="437" mass="49219">MEALQQARFANLACRLLTIQVANADVHPDRHNRVHEPMHGALQKLLLKLQDYHPELLENPCLHSLVPNLCRLSIEYSNTGFEDQRQLDVLAKVPSQIAHLELQYSFSAVTSSWLVKALREKQRMEQKIMFSAESVTTLSVSGAGKTTVMNALLACPNARWMIVFTLAPLPVSTRAGDFMGKMVLCDSWTIAIYHSVNKKLAVYEVLQLDLAPHELRLNAKPMDAIPRTGYIQQVPSGPSPEHLAFKGMGRRYSCPWIPLQPFTLATSTLVGPLQGTSRASFQEQYFKSIPPDFSFQSYYLKSILPSFLFQIILFFRIAAAFPCQLLTGCGRIFTPGGENCSRCDKGSHHHLHPIQPFLFLALTFNTKWEQALIQTAVQWHALVWDGLRRTKCQNFFAVIQTPPSYDKIFKISGSQLLLGLHILLNPQVFTQASPQAF</sequence>
<evidence type="ECO:0000313" key="2">
    <source>
        <dbReference type="Proteomes" id="UP001215280"/>
    </source>
</evidence>
<comment type="caution">
    <text evidence="1">The sequence shown here is derived from an EMBL/GenBank/DDBJ whole genome shotgun (WGS) entry which is preliminary data.</text>
</comment>
<gene>
    <name evidence="1" type="ORF">DFH07DRAFT_767941</name>
</gene>
<protein>
    <submittedName>
        <fullName evidence="1">Uncharacterized protein</fullName>
    </submittedName>
</protein>
<name>A0AAD7NRX6_9AGAR</name>
<accession>A0AAD7NRX6</accession>
<proteinExistence type="predicted"/>
<reference evidence="1" key="1">
    <citation type="submission" date="2023-03" db="EMBL/GenBank/DDBJ databases">
        <title>Massive genome expansion in bonnet fungi (Mycena s.s.) driven by repeated elements and novel gene families across ecological guilds.</title>
        <authorList>
            <consortium name="Lawrence Berkeley National Laboratory"/>
            <person name="Harder C.B."/>
            <person name="Miyauchi S."/>
            <person name="Viragh M."/>
            <person name="Kuo A."/>
            <person name="Thoen E."/>
            <person name="Andreopoulos B."/>
            <person name="Lu D."/>
            <person name="Skrede I."/>
            <person name="Drula E."/>
            <person name="Henrissat B."/>
            <person name="Morin E."/>
            <person name="Kohler A."/>
            <person name="Barry K."/>
            <person name="LaButti K."/>
            <person name="Morin E."/>
            <person name="Salamov A."/>
            <person name="Lipzen A."/>
            <person name="Mereny Z."/>
            <person name="Hegedus B."/>
            <person name="Baldrian P."/>
            <person name="Stursova M."/>
            <person name="Weitz H."/>
            <person name="Taylor A."/>
            <person name="Grigoriev I.V."/>
            <person name="Nagy L.G."/>
            <person name="Martin F."/>
            <person name="Kauserud H."/>
        </authorList>
    </citation>
    <scope>NUCLEOTIDE SEQUENCE</scope>
    <source>
        <strain evidence="1">CBHHK188m</strain>
    </source>
</reference>
<organism evidence="1 2">
    <name type="scientific">Mycena maculata</name>
    <dbReference type="NCBI Taxonomy" id="230809"/>
    <lineage>
        <taxon>Eukaryota</taxon>
        <taxon>Fungi</taxon>
        <taxon>Dikarya</taxon>
        <taxon>Basidiomycota</taxon>
        <taxon>Agaricomycotina</taxon>
        <taxon>Agaricomycetes</taxon>
        <taxon>Agaricomycetidae</taxon>
        <taxon>Agaricales</taxon>
        <taxon>Marasmiineae</taxon>
        <taxon>Mycenaceae</taxon>
        <taxon>Mycena</taxon>
    </lineage>
</organism>
<dbReference type="EMBL" id="JARJLG010000019">
    <property type="protein sequence ID" value="KAJ7772630.1"/>
    <property type="molecule type" value="Genomic_DNA"/>
</dbReference>
<keyword evidence="2" id="KW-1185">Reference proteome</keyword>
<dbReference type="AlphaFoldDB" id="A0AAD7NRX6"/>